<dbReference type="OrthoDB" id="2381329at2"/>
<dbReference type="Pfam" id="PF09580">
    <property type="entry name" value="Spore_YhcN_YlaJ"/>
    <property type="match status" value="1"/>
</dbReference>
<organism evidence="3 4">
    <name type="scientific">Oceanobacillus arenosus</name>
    <dbReference type="NCBI Taxonomy" id="1229153"/>
    <lineage>
        <taxon>Bacteria</taxon>
        <taxon>Bacillati</taxon>
        <taxon>Bacillota</taxon>
        <taxon>Bacilli</taxon>
        <taxon>Bacillales</taxon>
        <taxon>Bacillaceae</taxon>
        <taxon>Oceanobacillus</taxon>
    </lineage>
</organism>
<evidence type="ECO:0008006" key="5">
    <source>
        <dbReference type="Google" id="ProtNLM"/>
    </source>
</evidence>
<dbReference type="RefSeq" id="WP_115773611.1">
    <property type="nucleotide sequence ID" value="NZ_PIOC01000017.1"/>
</dbReference>
<feature type="chain" id="PRO_5017614400" description="YhcN/YlaJ family sporulation lipoprotein" evidence="2">
    <location>
        <begin position="23"/>
        <end position="196"/>
    </location>
</feature>
<dbReference type="InterPro" id="IPR019076">
    <property type="entry name" value="Spore_lipoprot_YhcN/YlaJ-like"/>
</dbReference>
<evidence type="ECO:0000256" key="2">
    <source>
        <dbReference type="SAM" id="SignalP"/>
    </source>
</evidence>
<comment type="caution">
    <text evidence="3">The sequence shown here is derived from an EMBL/GenBank/DDBJ whole genome shotgun (WGS) entry which is preliminary data.</text>
</comment>
<feature type="region of interest" description="Disordered" evidence="1">
    <location>
        <begin position="160"/>
        <end position="196"/>
    </location>
</feature>
<feature type="compositionally biased region" description="Basic and acidic residues" evidence="1">
    <location>
        <begin position="179"/>
        <end position="196"/>
    </location>
</feature>
<sequence>MKFYLGVFLIITALLVSGCANKDENSLAPEARNDNQLMRVKNSSPTEHKELTNNEIATHLANIASDVPDVNGASAVVAGPYAVVGIDVNKDLDRTRVGTIKYSVSEALYHDPYGKTAVVIADADAMERIRGMADRMRQGYPVQGIVDELAAIVGRFMPEFPVTENQPPEPDQNKQSIPQEDKSKIKEVEKEQSNHH</sequence>
<dbReference type="EMBL" id="PIOC01000017">
    <property type="protein sequence ID" value="RDW18432.1"/>
    <property type="molecule type" value="Genomic_DNA"/>
</dbReference>
<dbReference type="InterPro" id="IPR014247">
    <property type="entry name" value="Spore_lipoprot_YhcN/YlaJ"/>
</dbReference>
<dbReference type="Proteomes" id="UP000257143">
    <property type="component" value="Unassembled WGS sequence"/>
</dbReference>
<dbReference type="GO" id="GO:0030435">
    <property type="term" value="P:sporulation resulting in formation of a cellular spore"/>
    <property type="evidence" value="ECO:0007669"/>
    <property type="project" value="InterPro"/>
</dbReference>
<dbReference type="PROSITE" id="PS51257">
    <property type="entry name" value="PROKAR_LIPOPROTEIN"/>
    <property type="match status" value="1"/>
</dbReference>
<evidence type="ECO:0000313" key="3">
    <source>
        <dbReference type="EMBL" id="RDW18432.1"/>
    </source>
</evidence>
<evidence type="ECO:0000256" key="1">
    <source>
        <dbReference type="SAM" id="MobiDB-lite"/>
    </source>
</evidence>
<reference evidence="4" key="1">
    <citation type="submission" date="2017-11" db="EMBL/GenBank/DDBJ databases">
        <authorList>
            <person name="Zhu W."/>
        </authorList>
    </citation>
    <scope>NUCLEOTIDE SEQUENCE [LARGE SCALE GENOMIC DNA]</scope>
    <source>
        <strain evidence="4">CAU 1183</strain>
    </source>
</reference>
<keyword evidence="4" id="KW-1185">Reference proteome</keyword>
<dbReference type="AlphaFoldDB" id="A0A3D8PRU2"/>
<dbReference type="NCBIfam" id="TIGR02898">
    <property type="entry name" value="spore_YhcN_YlaJ"/>
    <property type="match status" value="1"/>
</dbReference>
<name>A0A3D8PRU2_9BACI</name>
<evidence type="ECO:0000313" key="4">
    <source>
        <dbReference type="Proteomes" id="UP000257143"/>
    </source>
</evidence>
<accession>A0A3D8PRU2</accession>
<feature type="signal peptide" evidence="2">
    <location>
        <begin position="1"/>
        <end position="22"/>
    </location>
</feature>
<gene>
    <name evidence="3" type="ORF">CWR48_12745</name>
</gene>
<protein>
    <recommendedName>
        <fullName evidence="5">YhcN/YlaJ family sporulation lipoprotein</fullName>
    </recommendedName>
</protein>
<proteinExistence type="predicted"/>
<keyword evidence="2" id="KW-0732">Signal</keyword>